<dbReference type="EMBL" id="LXPS01000006">
    <property type="protein sequence ID" value="OAE48460.1"/>
    <property type="molecule type" value="Genomic_DNA"/>
</dbReference>
<dbReference type="Proteomes" id="UP000077098">
    <property type="component" value="Unassembled WGS sequence"/>
</dbReference>
<organism evidence="1 2">
    <name type="scientific">Agrobacterium tumefaciens</name>
    <dbReference type="NCBI Taxonomy" id="358"/>
    <lineage>
        <taxon>Bacteria</taxon>
        <taxon>Pseudomonadati</taxon>
        <taxon>Pseudomonadota</taxon>
        <taxon>Alphaproteobacteria</taxon>
        <taxon>Hyphomicrobiales</taxon>
        <taxon>Rhizobiaceae</taxon>
        <taxon>Rhizobium/Agrobacterium group</taxon>
        <taxon>Agrobacterium</taxon>
        <taxon>Agrobacterium tumefaciens complex</taxon>
    </lineage>
</organism>
<dbReference type="AlphaFoldDB" id="A0A176XG59"/>
<accession>A0A176XG59</accession>
<sequence length="197" mass="21901">MIVGNGEIGENGRVAAAKADFVIRFNECRSYAASSCRTDVVAVCNTGRPGKRMAEADEWRNLPAVRDTVEIWSARDPALFREMREPLAQTNPELDDFCDDYTYAFDRFCKMSGKQHVVIDRAIHAFADDAISAFMPPSYVVPSTGLIAIVETLRRFPSADIALTGFNHTGWDGHPFSVERQIVDQYVAAGSLIRYDA</sequence>
<name>A0A176XG59_AGRTU</name>
<reference evidence="1 2" key="1">
    <citation type="submission" date="2016-05" db="EMBL/GenBank/DDBJ databases">
        <authorList>
            <person name="Lavstsen T."/>
            <person name="Jespersen J.S."/>
        </authorList>
    </citation>
    <scope>NUCLEOTIDE SEQUENCE [LARGE SCALE GENOMIC DNA]</scope>
    <source>
        <strain evidence="1 2">KCJ1736</strain>
    </source>
</reference>
<comment type="caution">
    <text evidence="1">The sequence shown here is derived from an EMBL/GenBank/DDBJ whole genome shotgun (WGS) entry which is preliminary data.</text>
</comment>
<protein>
    <submittedName>
        <fullName evidence="1">Urease operon accessory protein</fullName>
    </submittedName>
</protein>
<evidence type="ECO:0000313" key="1">
    <source>
        <dbReference type="EMBL" id="OAE48460.1"/>
    </source>
</evidence>
<gene>
    <name evidence="1" type="ORF">A7J57_21885</name>
</gene>
<proteinExistence type="predicted"/>
<evidence type="ECO:0000313" key="2">
    <source>
        <dbReference type="Proteomes" id="UP000077098"/>
    </source>
</evidence>